<proteinExistence type="predicted"/>
<dbReference type="EMBL" id="CVRI01000064">
    <property type="protein sequence ID" value="CRL05432.1"/>
    <property type="molecule type" value="Genomic_DNA"/>
</dbReference>
<protein>
    <submittedName>
        <fullName evidence="1">CLUMA_CG018656, isoform A</fullName>
    </submittedName>
</protein>
<name>A0A1J1IZB1_9DIPT</name>
<organism evidence="1 2">
    <name type="scientific">Clunio marinus</name>
    <dbReference type="NCBI Taxonomy" id="568069"/>
    <lineage>
        <taxon>Eukaryota</taxon>
        <taxon>Metazoa</taxon>
        <taxon>Ecdysozoa</taxon>
        <taxon>Arthropoda</taxon>
        <taxon>Hexapoda</taxon>
        <taxon>Insecta</taxon>
        <taxon>Pterygota</taxon>
        <taxon>Neoptera</taxon>
        <taxon>Endopterygota</taxon>
        <taxon>Diptera</taxon>
        <taxon>Nematocera</taxon>
        <taxon>Chironomoidea</taxon>
        <taxon>Chironomidae</taxon>
        <taxon>Clunio</taxon>
    </lineage>
</organism>
<reference evidence="1 2" key="1">
    <citation type="submission" date="2015-04" db="EMBL/GenBank/DDBJ databases">
        <authorList>
            <person name="Syromyatnikov M.Y."/>
            <person name="Popov V.N."/>
        </authorList>
    </citation>
    <scope>NUCLEOTIDE SEQUENCE [LARGE SCALE GENOMIC DNA]</scope>
</reference>
<evidence type="ECO:0000313" key="1">
    <source>
        <dbReference type="EMBL" id="CRL05432.1"/>
    </source>
</evidence>
<dbReference type="AlphaFoldDB" id="A0A1J1IZB1"/>
<gene>
    <name evidence="1" type="ORF">CLUMA_CG018656</name>
</gene>
<keyword evidence="2" id="KW-1185">Reference proteome</keyword>
<accession>A0A1J1IZB1</accession>
<dbReference type="Proteomes" id="UP000183832">
    <property type="component" value="Unassembled WGS sequence"/>
</dbReference>
<evidence type="ECO:0000313" key="2">
    <source>
        <dbReference type="Proteomes" id="UP000183832"/>
    </source>
</evidence>
<sequence length="59" mass="7000">MVHISDEEWKNINFCNKQTLERSTNEHTKAKNTLRTTPKITEFSNDFLNDFSHFAIEIN</sequence>